<feature type="transmembrane region" description="Helical" evidence="6">
    <location>
        <begin position="361"/>
        <end position="385"/>
    </location>
</feature>
<evidence type="ECO:0000256" key="5">
    <source>
        <dbReference type="ARBA" id="ARBA00023136"/>
    </source>
</evidence>
<evidence type="ECO:0000259" key="7">
    <source>
        <dbReference type="PROSITE" id="PS50850"/>
    </source>
</evidence>
<evidence type="ECO:0000256" key="6">
    <source>
        <dbReference type="SAM" id="Phobius"/>
    </source>
</evidence>
<accession>A0AAC8VJA9</accession>
<feature type="transmembrane region" description="Helical" evidence="6">
    <location>
        <begin position="59"/>
        <end position="80"/>
    </location>
</feature>
<dbReference type="InterPro" id="IPR011701">
    <property type="entry name" value="MFS"/>
</dbReference>
<proteinExistence type="predicted"/>
<sequence>MSDLSVSSESIALSTKKAGSIKAWAISLVGGLFFFYEFIQMNMFNSLAGSLAATFHLSAFQIGLVSAFYFLADSILLYPAGVLVDRLSSRRVIIYGMVMCIIGTLLIASASSSWFLVVARFLEGISAAFCLLSILRLASQWLPENRMATASGLIVTIGMLGGAVSQTPLTMMIEQWGWREALYVVALIGVILLVVVVIVVKDAPTAKQHAKLQTTVDKVGFWQTLVILVKNPQNWLIGLYIALMNLPIMLLGGLFGSHFMQQGHGFSATEAATINMMIFIGTIVGSTVVGFVSDFLKQRRLPMIIASVVSLVIFLIILYAHALTYAGYISLFFLLGFFTAAQILGYPAAQASNPAKIVGSALGFVSVIIMTAPTLLQPLTGWLMGLAGGPLVNGVMQYSLISYQYALQVLVVGFVISIFCAYKLPETYKQ</sequence>
<dbReference type="RefSeq" id="WP_027242972.1">
    <property type="nucleotide sequence ID" value="NZ_CP013781.1"/>
</dbReference>
<feature type="transmembrane region" description="Helical" evidence="6">
    <location>
        <begin position="235"/>
        <end position="256"/>
    </location>
</feature>
<dbReference type="InterPro" id="IPR036259">
    <property type="entry name" value="MFS_trans_sf"/>
</dbReference>
<comment type="subcellular location">
    <subcellularLocation>
        <location evidence="1">Cell membrane</location>
        <topology evidence="1">Multi-pass membrane protein</topology>
    </subcellularLocation>
</comment>
<dbReference type="Proteomes" id="UP000029558">
    <property type="component" value="Chromosome"/>
</dbReference>
<dbReference type="PROSITE" id="PS50850">
    <property type="entry name" value="MFS"/>
    <property type="match status" value="1"/>
</dbReference>
<feature type="transmembrane region" description="Helical" evidence="6">
    <location>
        <begin position="147"/>
        <end position="169"/>
    </location>
</feature>
<dbReference type="Pfam" id="PF07690">
    <property type="entry name" value="MFS_1"/>
    <property type="match status" value="1"/>
</dbReference>
<evidence type="ECO:0000313" key="9">
    <source>
        <dbReference type="Proteomes" id="UP000029558"/>
    </source>
</evidence>
<protein>
    <submittedName>
        <fullName evidence="8">Sugar (And other) transporter family protein</fullName>
    </submittedName>
</protein>
<name>A0AAC8VJA9_PISSA</name>
<feature type="domain" description="Major facilitator superfamily (MFS) profile" evidence="7">
    <location>
        <begin position="23"/>
        <end position="425"/>
    </location>
</feature>
<dbReference type="PANTHER" id="PTHR43124">
    <property type="entry name" value="PURINE EFFLUX PUMP PBUE"/>
    <property type="match status" value="1"/>
</dbReference>
<keyword evidence="4 6" id="KW-1133">Transmembrane helix</keyword>
<feature type="transmembrane region" description="Helical" evidence="6">
    <location>
        <begin position="328"/>
        <end position="349"/>
    </location>
</feature>
<dbReference type="AlphaFoldDB" id="A0AAC8VJA9"/>
<feature type="transmembrane region" description="Helical" evidence="6">
    <location>
        <begin position="181"/>
        <end position="200"/>
    </location>
</feature>
<evidence type="ECO:0000256" key="4">
    <source>
        <dbReference type="ARBA" id="ARBA00022989"/>
    </source>
</evidence>
<dbReference type="Gene3D" id="1.20.1250.20">
    <property type="entry name" value="MFS general substrate transporter like domains"/>
    <property type="match status" value="2"/>
</dbReference>
<dbReference type="InterPro" id="IPR020846">
    <property type="entry name" value="MFS_dom"/>
</dbReference>
<feature type="transmembrane region" description="Helical" evidence="6">
    <location>
        <begin position="303"/>
        <end position="322"/>
    </location>
</feature>
<dbReference type="SUPFAM" id="SSF103473">
    <property type="entry name" value="MFS general substrate transporter"/>
    <property type="match status" value="1"/>
</dbReference>
<evidence type="ECO:0000256" key="1">
    <source>
        <dbReference type="ARBA" id="ARBA00004651"/>
    </source>
</evidence>
<gene>
    <name evidence="8" type="ORF">KU39_2261</name>
</gene>
<evidence type="ECO:0000313" key="8">
    <source>
        <dbReference type="EMBL" id="ALB23441.1"/>
    </source>
</evidence>
<feature type="transmembrane region" description="Helical" evidence="6">
    <location>
        <begin position="92"/>
        <end position="108"/>
    </location>
</feature>
<evidence type="ECO:0000256" key="3">
    <source>
        <dbReference type="ARBA" id="ARBA00022692"/>
    </source>
</evidence>
<organism evidence="8 9">
    <name type="scientific">Piscirickettsia salmonis</name>
    <dbReference type="NCBI Taxonomy" id="1238"/>
    <lineage>
        <taxon>Bacteria</taxon>
        <taxon>Pseudomonadati</taxon>
        <taxon>Pseudomonadota</taxon>
        <taxon>Gammaproteobacteria</taxon>
        <taxon>Thiotrichales</taxon>
        <taxon>Piscirickettsiaceae</taxon>
        <taxon>Piscirickettsia</taxon>
    </lineage>
</organism>
<dbReference type="EMBL" id="CP012508">
    <property type="protein sequence ID" value="ALB23441.1"/>
    <property type="molecule type" value="Genomic_DNA"/>
</dbReference>
<dbReference type="GO" id="GO:0022857">
    <property type="term" value="F:transmembrane transporter activity"/>
    <property type="evidence" value="ECO:0007669"/>
    <property type="project" value="InterPro"/>
</dbReference>
<dbReference type="PANTHER" id="PTHR43124:SF3">
    <property type="entry name" value="CHLORAMPHENICOL EFFLUX PUMP RV0191"/>
    <property type="match status" value="1"/>
</dbReference>
<feature type="transmembrane region" description="Helical" evidence="6">
    <location>
        <begin position="276"/>
        <end position="296"/>
    </location>
</feature>
<feature type="transmembrane region" description="Helical" evidence="6">
    <location>
        <begin position="21"/>
        <end position="39"/>
    </location>
</feature>
<feature type="transmembrane region" description="Helical" evidence="6">
    <location>
        <begin position="405"/>
        <end position="424"/>
    </location>
</feature>
<keyword evidence="2" id="KW-1003">Cell membrane</keyword>
<evidence type="ECO:0000256" key="2">
    <source>
        <dbReference type="ARBA" id="ARBA00022475"/>
    </source>
</evidence>
<keyword evidence="5 6" id="KW-0472">Membrane</keyword>
<keyword evidence="3 6" id="KW-0812">Transmembrane</keyword>
<dbReference type="GO" id="GO:0005886">
    <property type="term" value="C:plasma membrane"/>
    <property type="evidence" value="ECO:0007669"/>
    <property type="project" value="UniProtKB-SubCell"/>
</dbReference>
<reference evidence="8 9" key="1">
    <citation type="journal article" date="2014" name="Genome Announc.">
        <title>Comparative Genome Analysis of Two Isolates of the Fish Pathogen Piscirickettsia salmonis from Different Hosts Reveals Major Differences in Virulence-Associated Secretion Systems.</title>
        <authorList>
            <person name="Bohle H."/>
            <person name="Henriquez P."/>
            <person name="Grothusen H."/>
            <person name="Navas E."/>
            <person name="Sandoval A."/>
            <person name="Bustamante F."/>
            <person name="Bustos P."/>
            <person name="Mancilla M."/>
        </authorList>
    </citation>
    <scope>NUCLEOTIDE SEQUENCE [LARGE SCALE GENOMIC DNA]</scope>
    <source>
        <strain evidence="9">B1-32597</strain>
    </source>
</reference>
<dbReference type="InterPro" id="IPR050189">
    <property type="entry name" value="MFS_Efflux_Transporters"/>
</dbReference>
<feature type="transmembrane region" description="Helical" evidence="6">
    <location>
        <begin position="114"/>
        <end position="135"/>
    </location>
</feature>